<dbReference type="RefSeq" id="WP_128442726.1">
    <property type="nucleotide sequence ID" value="NZ_SBIP01000002.1"/>
</dbReference>
<keyword evidence="3" id="KW-1185">Reference proteome</keyword>
<dbReference type="CDD" id="cd09872">
    <property type="entry name" value="PIN_Sll0205-like"/>
    <property type="match status" value="1"/>
</dbReference>
<dbReference type="InterPro" id="IPR052919">
    <property type="entry name" value="TA_system_RNase"/>
</dbReference>
<evidence type="ECO:0000313" key="3">
    <source>
        <dbReference type="Proteomes" id="UP000287687"/>
    </source>
</evidence>
<feature type="domain" description="PIN" evidence="1">
    <location>
        <begin position="2"/>
        <end position="122"/>
    </location>
</feature>
<protein>
    <submittedName>
        <fullName evidence="2">Type II toxin-antitoxin system VapC family toxin</fullName>
    </submittedName>
</protein>
<dbReference type="PANTHER" id="PTHR36173:SF1">
    <property type="entry name" value="RIBONUCLEASE VAPC22"/>
    <property type="match status" value="1"/>
</dbReference>
<evidence type="ECO:0000313" key="2">
    <source>
        <dbReference type="EMBL" id="RWX78749.1"/>
    </source>
</evidence>
<dbReference type="Gene3D" id="3.40.50.1010">
    <property type="entry name" value="5'-nuclease"/>
    <property type="match status" value="1"/>
</dbReference>
<reference evidence="2 3" key="1">
    <citation type="submission" date="2019-01" db="EMBL/GenBank/DDBJ databases">
        <title>The draft genome of Rhizobium sp. 24NR.</title>
        <authorList>
            <person name="Liu L."/>
            <person name="Liang L."/>
            <person name="Shi S."/>
            <person name="Xu L."/>
            <person name="Wang X."/>
            <person name="Li L."/>
            <person name="Zhang X."/>
        </authorList>
    </citation>
    <scope>NUCLEOTIDE SEQUENCE [LARGE SCALE GENOMIC DNA]</scope>
    <source>
        <strain evidence="2 3">24NR</strain>
    </source>
</reference>
<dbReference type="PANTHER" id="PTHR36173">
    <property type="entry name" value="RIBONUCLEASE VAPC16-RELATED"/>
    <property type="match status" value="1"/>
</dbReference>
<dbReference type="EMBL" id="SBIP01000002">
    <property type="protein sequence ID" value="RWX78749.1"/>
    <property type="molecule type" value="Genomic_DNA"/>
</dbReference>
<dbReference type="OrthoDB" id="9798990at2"/>
<dbReference type="InterPro" id="IPR002716">
    <property type="entry name" value="PIN_dom"/>
</dbReference>
<dbReference type="AlphaFoldDB" id="A0A3S3SZY5"/>
<name>A0A3S3SZY5_9HYPH</name>
<comment type="caution">
    <text evidence="2">The sequence shown here is derived from an EMBL/GenBank/DDBJ whole genome shotgun (WGS) entry which is preliminary data.</text>
</comment>
<organism evidence="2 3">
    <name type="scientific">Neorhizobium lilium</name>
    <dbReference type="NCBI Taxonomy" id="2503024"/>
    <lineage>
        <taxon>Bacteria</taxon>
        <taxon>Pseudomonadati</taxon>
        <taxon>Pseudomonadota</taxon>
        <taxon>Alphaproteobacteria</taxon>
        <taxon>Hyphomicrobiales</taxon>
        <taxon>Rhizobiaceae</taxon>
        <taxon>Rhizobium/Agrobacterium group</taxon>
        <taxon>Neorhizobium</taxon>
    </lineage>
</organism>
<dbReference type="Pfam" id="PF01850">
    <property type="entry name" value="PIN"/>
    <property type="match status" value="1"/>
</dbReference>
<gene>
    <name evidence="2" type="ORF">EPK99_09160</name>
</gene>
<evidence type="ECO:0000259" key="1">
    <source>
        <dbReference type="Pfam" id="PF01850"/>
    </source>
</evidence>
<dbReference type="Proteomes" id="UP000287687">
    <property type="component" value="Unassembled WGS sequence"/>
</dbReference>
<dbReference type="InterPro" id="IPR029060">
    <property type="entry name" value="PIN-like_dom_sf"/>
</dbReference>
<accession>A0A3S3SZY5</accession>
<dbReference type="SUPFAM" id="SSF88723">
    <property type="entry name" value="PIN domain-like"/>
    <property type="match status" value="1"/>
</dbReference>
<proteinExistence type="predicted"/>
<sequence>MILIDTHVLIWVMSRDIKLGSKARHSLDTSGVGEVLVSAITPWEIALLDRKGRLPLGREVGQWLEDALGHPRIRLVPLEPAISVESTRLPGEFHSDPADRIIAATARHLGIPLLTADRAILAYGEQGYLRVVDASL</sequence>
<dbReference type="InterPro" id="IPR041705">
    <property type="entry name" value="PIN_Sll0205"/>
</dbReference>